<dbReference type="OrthoDB" id="5372021at2759"/>
<reference evidence="1 2" key="1">
    <citation type="submission" date="2020-03" db="EMBL/GenBank/DDBJ databases">
        <title>Draft Genome Sequence of Cudoniella acicularis.</title>
        <authorList>
            <person name="Buettner E."/>
            <person name="Kellner H."/>
        </authorList>
    </citation>
    <scope>NUCLEOTIDE SEQUENCE [LARGE SCALE GENOMIC DNA]</scope>
    <source>
        <strain evidence="1 2">DSM 108380</strain>
    </source>
</reference>
<comment type="caution">
    <text evidence="1">The sequence shown here is derived from an EMBL/GenBank/DDBJ whole genome shotgun (WGS) entry which is preliminary data.</text>
</comment>
<accession>A0A8H4R5X6</accession>
<evidence type="ECO:0008006" key="3">
    <source>
        <dbReference type="Google" id="ProtNLM"/>
    </source>
</evidence>
<dbReference type="PANTHER" id="PTHR39596:SF2">
    <property type="entry name" value="HET DOMAIN PROTEIN (AFU_ORTHOLOGUE AFUA_1G17550)-RELATED"/>
    <property type="match status" value="1"/>
</dbReference>
<gene>
    <name evidence="1" type="ORF">G7Y89_g14140</name>
</gene>
<evidence type="ECO:0000313" key="2">
    <source>
        <dbReference type="Proteomes" id="UP000566819"/>
    </source>
</evidence>
<keyword evidence="2" id="KW-1185">Reference proteome</keyword>
<evidence type="ECO:0000313" key="1">
    <source>
        <dbReference type="EMBL" id="KAF4624035.1"/>
    </source>
</evidence>
<dbReference type="AlphaFoldDB" id="A0A8H4R5X6"/>
<name>A0A8H4R5X6_9HELO</name>
<proteinExistence type="predicted"/>
<dbReference type="Proteomes" id="UP000566819">
    <property type="component" value="Unassembled WGS sequence"/>
</dbReference>
<organism evidence="1 2">
    <name type="scientific">Cudoniella acicularis</name>
    <dbReference type="NCBI Taxonomy" id="354080"/>
    <lineage>
        <taxon>Eukaryota</taxon>
        <taxon>Fungi</taxon>
        <taxon>Dikarya</taxon>
        <taxon>Ascomycota</taxon>
        <taxon>Pezizomycotina</taxon>
        <taxon>Leotiomycetes</taxon>
        <taxon>Helotiales</taxon>
        <taxon>Tricladiaceae</taxon>
        <taxon>Cudoniella</taxon>
    </lineage>
</organism>
<dbReference type="EMBL" id="JAAMPI010001793">
    <property type="protein sequence ID" value="KAF4624035.1"/>
    <property type="molecule type" value="Genomic_DNA"/>
</dbReference>
<protein>
    <recommendedName>
        <fullName evidence="3">Heterokaryon incompatibility domain-containing protein</fullName>
    </recommendedName>
</protein>
<sequence>MGTLAWKYPYKVVERRRLKLCSLGWCPFQIRLLEDTVNQSTIDWLAALDMQQDPVGHKECTIEEYARNNIDASTYQQTHICDSRQCQKLLPNLEEVMGILREIEIPIICLETLNGESRLIVSASSKSLPGNYFAISHVWADGLGGSTEIGLNLCQVERLSRLCSSLKTTPPTARFWVDYLCIPRTDPHVYIQALVGIRDVYINASSVW</sequence>
<dbReference type="PANTHER" id="PTHR39596">
    <property type="match status" value="1"/>
</dbReference>